<dbReference type="SUPFAM" id="SSF58104">
    <property type="entry name" value="Methyl-accepting chemotaxis protein (MCP) signaling domain"/>
    <property type="match status" value="1"/>
</dbReference>
<evidence type="ECO:0000313" key="11">
    <source>
        <dbReference type="EMBL" id="EPC00492.1"/>
    </source>
</evidence>
<dbReference type="PROSITE" id="PS50111">
    <property type="entry name" value="CHEMOTAXIS_TRANSDUC_2"/>
    <property type="match status" value="1"/>
</dbReference>
<feature type="compositionally biased region" description="Low complexity" evidence="7">
    <location>
        <begin position="287"/>
        <end position="305"/>
    </location>
</feature>
<name>S2KE85_LITA3</name>
<dbReference type="AlphaFoldDB" id="S2KE85"/>
<sequence length="559" mass="59120">MALSLKGKFALALGGMLLLLCGAALFGIFSLDDSMRHFQSQSAMAGKNERDVLKMNIAFKTQVQEWKNVLLRGQDPGRLEKYWDAFQHEEAQIATLAAALMARMPDGETRTLVREFATAHQEMGQRYRAGLEAFRASGFVAAEGDAAVAGIDRRPTQLLLDVSELIAAAVDGLEAEVDKERILARNVGISGMAIAVLLAVVVAAWLLLGITRRVTIAVELANTVAAGDLDVSARAKGSDEITVLIDALNAMAAKLREVVGEVSGAARNVASGSQEMAATAEQLSQGATEQAASAEEASSSMEQMTANIKQCADTASQNQKNARDAANDAEISGQAVSEAVGAMETIAEKILIVQEIARQTDLLALNAAVEAARAGEHGRGFAVVAAEVRKLAERSQAAAQEISGLSGDTVKVAQSAGEMLTKLVPHIQKGSGMVAELSAAIREQSSGASQINLAIQQLDKVTQQNTSASEEMSATAEELSSQAEQLQAAIAYFRLDEQPALLTNGTRPASASITPKSQVSSRPRHDLAVRNEKAKGGFALDMGHADDELDAEFERHETT</sequence>
<feature type="compositionally biased region" description="Polar residues" evidence="7">
    <location>
        <begin position="277"/>
        <end position="286"/>
    </location>
</feature>
<keyword evidence="12" id="KW-1185">Reference proteome</keyword>
<dbReference type="GO" id="GO:0006935">
    <property type="term" value="P:chemotaxis"/>
    <property type="evidence" value="ECO:0007669"/>
    <property type="project" value="UniProtKB-KW"/>
</dbReference>
<dbReference type="InterPro" id="IPR004089">
    <property type="entry name" value="MCPsignal_dom"/>
</dbReference>
<dbReference type="InterPro" id="IPR003660">
    <property type="entry name" value="HAMP_dom"/>
</dbReference>
<evidence type="ECO:0000256" key="8">
    <source>
        <dbReference type="SAM" id="Phobius"/>
    </source>
</evidence>
<dbReference type="PRINTS" id="PR00260">
    <property type="entry name" value="CHEMTRNSDUCR"/>
</dbReference>
<dbReference type="InterPro" id="IPR051310">
    <property type="entry name" value="MCP_chemotaxis"/>
</dbReference>
<comment type="similarity">
    <text evidence="4">Belongs to the methyl-accepting chemotaxis (MCP) protein family.</text>
</comment>
<keyword evidence="8" id="KW-0812">Transmembrane</keyword>
<evidence type="ECO:0000313" key="12">
    <source>
        <dbReference type="Proteomes" id="UP000014463"/>
    </source>
</evidence>
<dbReference type="STRING" id="1121939.L861_06005"/>
<feature type="region of interest" description="Disordered" evidence="7">
    <location>
        <begin position="504"/>
        <end position="526"/>
    </location>
</feature>
<dbReference type="SMART" id="SM00283">
    <property type="entry name" value="MA"/>
    <property type="match status" value="1"/>
</dbReference>
<dbReference type="InterPro" id="IPR004090">
    <property type="entry name" value="Chemotax_Me-accpt_rcpt"/>
</dbReference>
<evidence type="ECO:0000256" key="1">
    <source>
        <dbReference type="ARBA" id="ARBA00004370"/>
    </source>
</evidence>
<dbReference type="eggNOG" id="COG0840">
    <property type="taxonomic scope" value="Bacteria"/>
</dbReference>
<proteinExistence type="inferred from homology"/>
<reference evidence="11 12" key="1">
    <citation type="journal article" date="2013" name="Genome Announc.">
        <title>Draft genome sequence of the moderately halophilic gammaproteobacterium Halomonas anticariensis FP35.</title>
        <authorList>
            <person name="Tahrioui A."/>
            <person name="Quesada E."/>
            <person name="Llamas I."/>
        </authorList>
    </citation>
    <scope>NUCLEOTIDE SEQUENCE [LARGE SCALE GENOMIC DNA]</scope>
    <source>
        <strain evidence="12">DSM 16096 / CECT 5854 / LMG 22089 / FP35</strain>
    </source>
</reference>
<dbReference type="FunFam" id="1.10.287.950:FF:000001">
    <property type="entry name" value="Methyl-accepting chemotaxis sensory transducer"/>
    <property type="match status" value="1"/>
</dbReference>
<dbReference type="PROSITE" id="PS50885">
    <property type="entry name" value="HAMP"/>
    <property type="match status" value="1"/>
</dbReference>
<keyword evidence="8" id="KW-1133">Transmembrane helix</keyword>
<evidence type="ECO:0000256" key="7">
    <source>
        <dbReference type="SAM" id="MobiDB-lite"/>
    </source>
</evidence>
<feature type="region of interest" description="Disordered" evidence="7">
    <location>
        <begin position="277"/>
        <end position="305"/>
    </location>
</feature>
<dbReference type="Pfam" id="PF00672">
    <property type="entry name" value="HAMP"/>
    <property type="match status" value="1"/>
</dbReference>
<evidence type="ECO:0000259" key="9">
    <source>
        <dbReference type="PROSITE" id="PS50111"/>
    </source>
</evidence>
<evidence type="ECO:0008006" key="13">
    <source>
        <dbReference type="Google" id="ProtNLM"/>
    </source>
</evidence>
<feature type="transmembrane region" description="Helical" evidence="8">
    <location>
        <begin position="187"/>
        <end position="208"/>
    </location>
</feature>
<dbReference type="PANTHER" id="PTHR43531:SF11">
    <property type="entry name" value="METHYL-ACCEPTING CHEMOTAXIS PROTEIN 3"/>
    <property type="match status" value="1"/>
</dbReference>
<evidence type="ECO:0000256" key="5">
    <source>
        <dbReference type="PROSITE-ProRule" id="PRU00284"/>
    </source>
</evidence>
<feature type="compositionally biased region" description="Polar residues" evidence="7">
    <location>
        <begin position="504"/>
        <end position="521"/>
    </location>
</feature>
<feature type="domain" description="HAMP" evidence="10">
    <location>
        <begin position="208"/>
        <end position="260"/>
    </location>
</feature>
<evidence type="ECO:0000256" key="6">
    <source>
        <dbReference type="SAM" id="Coils"/>
    </source>
</evidence>
<dbReference type="GO" id="GO:0007165">
    <property type="term" value="P:signal transduction"/>
    <property type="evidence" value="ECO:0007669"/>
    <property type="project" value="UniProtKB-KW"/>
</dbReference>
<organism evidence="11 12">
    <name type="scientific">Litchfieldella anticariensis (strain DSM 16096 / CECT 5854 / CIP 108499 / LMG 22089 / FP35)</name>
    <name type="common">Halomonas anticariensis</name>
    <dbReference type="NCBI Taxonomy" id="1121939"/>
    <lineage>
        <taxon>Bacteria</taxon>
        <taxon>Pseudomonadati</taxon>
        <taxon>Pseudomonadota</taxon>
        <taxon>Gammaproteobacteria</taxon>
        <taxon>Oceanospirillales</taxon>
        <taxon>Halomonadaceae</taxon>
        <taxon>Litchfieldella</taxon>
    </lineage>
</organism>
<dbReference type="Pfam" id="PF00015">
    <property type="entry name" value="MCPsignal"/>
    <property type="match status" value="1"/>
</dbReference>
<evidence type="ECO:0000256" key="4">
    <source>
        <dbReference type="ARBA" id="ARBA00029447"/>
    </source>
</evidence>
<comment type="caution">
    <text evidence="11">The sequence shown here is derived from an EMBL/GenBank/DDBJ whole genome shotgun (WGS) entry which is preliminary data.</text>
</comment>
<dbReference type="EMBL" id="ASTJ01000040">
    <property type="protein sequence ID" value="EPC00492.1"/>
    <property type="molecule type" value="Genomic_DNA"/>
</dbReference>
<feature type="transmembrane region" description="Helical" evidence="8">
    <location>
        <begin position="12"/>
        <end position="31"/>
    </location>
</feature>
<feature type="coiled-coil region" evidence="6">
    <location>
        <begin position="451"/>
        <end position="489"/>
    </location>
</feature>
<dbReference type="SMART" id="SM00304">
    <property type="entry name" value="HAMP"/>
    <property type="match status" value="1"/>
</dbReference>
<evidence type="ECO:0000256" key="2">
    <source>
        <dbReference type="ARBA" id="ARBA00022500"/>
    </source>
</evidence>
<dbReference type="Proteomes" id="UP000014463">
    <property type="component" value="Unassembled WGS sequence"/>
</dbReference>
<dbReference type="Gene3D" id="1.10.287.950">
    <property type="entry name" value="Methyl-accepting chemotaxis protein"/>
    <property type="match status" value="1"/>
</dbReference>
<dbReference type="PATRIC" id="fig|1121939.11.peg.3969"/>
<keyword evidence="2" id="KW-0145">Chemotaxis</keyword>
<comment type="subcellular location">
    <subcellularLocation>
        <location evidence="1">Membrane</location>
    </subcellularLocation>
</comment>
<evidence type="ECO:0000259" key="10">
    <source>
        <dbReference type="PROSITE" id="PS50885"/>
    </source>
</evidence>
<dbReference type="PANTHER" id="PTHR43531">
    <property type="entry name" value="PROTEIN ICFG"/>
    <property type="match status" value="1"/>
</dbReference>
<keyword evidence="8" id="KW-0472">Membrane</keyword>
<protein>
    <recommendedName>
        <fullName evidence="13">Methyl-accepting chemotaxis protein</fullName>
    </recommendedName>
</protein>
<keyword evidence="3 5" id="KW-0807">Transducer</keyword>
<dbReference type="GO" id="GO:0004888">
    <property type="term" value="F:transmembrane signaling receptor activity"/>
    <property type="evidence" value="ECO:0007669"/>
    <property type="project" value="InterPro"/>
</dbReference>
<gene>
    <name evidence="11" type="ORF">L861_06005</name>
</gene>
<keyword evidence="6" id="KW-0175">Coiled coil</keyword>
<dbReference type="GO" id="GO:0005886">
    <property type="term" value="C:plasma membrane"/>
    <property type="evidence" value="ECO:0007669"/>
    <property type="project" value="TreeGrafter"/>
</dbReference>
<dbReference type="RefSeq" id="WP_016418479.1">
    <property type="nucleotide sequence ID" value="NZ_KE332394.1"/>
</dbReference>
<dbReference type="CDD" id="cd06225">
    <property type="entry name" value="HAMP"/>
    <property type="match status" value="1"/>
</dbReference>
<evidence type="ECO:0000256" key="3">
    <source>
        <dbReference type="ARBA" id="ARBA00023224"/>
    </source>
</evidence>
<accession>S2KE85</accession>
<feature type="domain" description="Methyl-accepting transducer" evidence="9">
    <location>
        <begin position="265"/>
        <end position="480"/>
    </location>
</feature>